<evidence type="ECO:0000256" key="5">
    <source>
        <dbReference type="ARBA" id="ARBA00022490"/>
    </source>
</evidence>
<dbReference type="InterPro" id="IPR011989">
    <property type="entry name" value="ARM-like"/>
</dbReference>
<dbReference type="Pfam" id="PF20925">
    <property type="entry name" value="Htt_bridge"/>
    <property type="match status" value="1"/>
</dbReference>
<reference evidence="8 9" key="1">
    <citation type="submission" date="2021-06" db="EMBL/GenBank/DDBJ databases">
        <title>Caerostris darwini draft genome.</title>
        <authorList>
            <person name="Kono N."/>
            <person name="Arakawa K."/>
        </authorList>
    </citation>
    <scope>NUCLEOTIDE SEQUENCE [LARGE SCALE GENOMIC DNA]</scope>
</reference>
<dbReference type="InterPro" id="IPR048412">
    <property type="entry name" value="Htt_bridge"/>
</dbReference>
<dbReference type="Pfam" id="PF20926">
    <property type="entry name" value="Htt_N-HEAT_1"/>
    <property type="match status" value="1"/>
</dbReference>
<dbReference type="SUPFAM" id="SSF48371">
    <property type="entry name" value="ARM repeat"/>
    <property type="match status" value="3"/>
</dbReference>
<evidence type="ECO:0000256" key="6">
    <source>
        <dbReference type="ARBA" id="ARBA00023242"/>
    </source>
</evidence>
<dbReference type="GO" id="GO:0005634">
    <property type="term" value="C:nucleus"/>
    <property type="evidence" value="ECO:0007669"/>
    <property type="project" value="UniProtKB-SubCell"/>
</dbReference>
<dbReference type="Pfam" id="PF12372">
    <property type="entry name" value="Htt_N-HEAT"/>
    <property type="match status" value="1"/>
</dbReference>
<evidence type="ECO:0000256" key="4">
    <source>
        <dbReference type="ARBA" id="ARBA00007153"/>
    </source>
</evidence>
<evidence type="ECO:0000313" key="9">
    <source>
        <dbReference type="Proteomes" id="UP001054837"/>
    </source>
</evidence>
<dbReference type="InterPro" id="IPR048413">
    <property type="entry name" value="Htt_C-HEAT_rpt"/>
</dbReference>
<dbReference type="Proteomes" id="UP001054837">
    <property type="component" value="Unassembled WGS sequence"/>
</dbReference>
<evidence type="ECO:0000256" key="1">
    <source>
        <dbReference type="ARBA" id="ARBA00002907"/>
    </source>
</evidence>
<keyword evidence="9" id="KW-1185">Reference proteome</keyword>
<dbReference type="GO" id="GO:0005737">
    <property type="term" value="C:cytoplasm"/>
    <property type="evidence" value="ECO:0007669"/>
    <property type="project" value="UniProtKB-SubCell"/>
</dbReference>
<comment type="function">
    <text evidence="1">May play a role in microtubule-mediated transport or vesicle function.</text>
</comment>
<evidence type="ECO:0000256" key="2">
    <source>
        <dbReference type="ARBA" id="ARBA00004123"/>
    </source>
</evidence>
<comment type="subcellular location">
    <subcellularLocation>
        <location evidence="3">Cytoplasm</location>
    </subcellularLocation>
    <subcellularLocation>
        <location evidence="2">Nucleus</location>
    </subcellularLocation>
</comment>
<proteinExistence type="inferred from homology"/>
<dbReference type="InterPro" id="IPR048411">
    <property type="entry name" value="Htt_N_HEAT_rpt-1"/>
</dbReference>
<evidence type="ECO:0000256" key="3">
    <source>
        <dbReference type="ARBA" id="ARBA00004496"/>
    </source>
</evidence>
<evidence type="ECO:0000313" key="8">
    <source>
        <dbReference type="EMBL" id="GIY60017.1"/>
    </source>
</evidence>
<feature type="compositionally biased region" description="Basic and acidic residues" evidence="7">
    <location>
        <begin position="1032"/>
        <end position="1044"/>
    </location>
</feature>
<dbReference type="EMBL" id="BPLQ01011735">
    <property type="protein sequence ID" value="GIY60017.1"/>
    <property type="molecule type" value="Genomic_DNA"/>
</dbReference>
<dbReference type="Pfam" id="PF20927">
    <property type="entry name" value="Htt_C-HEAT"/>
    <property type="match status" value="2"/>
</dbReference>
<comment type="similarity">
    <text evidence="4">Belongs to the huntingtin family.</text>
</comment>
<feature type="region of interest" description="Disordered" evidence="7">
    <location>
        <begin position="407"/>
        <end position="430"/>
    </location>
</feature>
<accession>A0AAV4UQE6</accession>
<comment type="caution">
    <text evidence="8">The sequence shown here is derived from an EMBL/GenBank/DDBJ whole genome shotgun (WGS) entry which is preliminary data.</text>
</comment>
<feature type="compositionally biased region" description="Low complexity" evidence="7">
    <location>
        <begin position="407"/>
        <end position="416"/>
    </location>
</feature>
<dbReference type="PANTHER" id="PTHR10170">
    <property type="entry name" value="HUNTINGTON DISEASE PROTEIN"/>
    <property type="match status" value="1"/>
</dbReference>
<name>A0AAV4UQE6_9ARAC</name>
<dbReference type="PANTHER" id="PTHR10170:SF10">
    <property type="entry name" value="HUNTINGTIN"/>
    <property type="match status" value="1"/>
</dbReference>
<dbReference type="InterPro" id="IPR024613">
    <property type="entry name" value="Huntingtin_N_HEAT_rpt-2"/>
</dbReference>
<protein>
    <submittedName>
        <fullName evidence="8">Huntingtin</fullName>
    </submittedName>
</protein>
<dbReference type="InterPro" id="IPR000091">
    <property type="entry name" value="Huntingtin"/>
</dbReference>
<dbReference type="InterPro" id="IPR016024">
    <property type="entry name" value="ARM-type_fold"/>
</dbReference>
<dbReference type="Gene3D" id="1.25.10.10">
    <property type="entry name" value="Leucine-rich Repeat Variant"/>
    <property type="match status" value="1"/>
</dbReference>
<sequence>MAAMDKLMKALEALKVIQPPSTTEDTVGPKKKEALTSAKDKILHCSTISDAICTPSLRSSTDFPKVLGLAMDTFLLCCDDENSDVRLMADECLNRTIKTLLDSHLGRLLVELFKEIKKNGSARSLRAALSRFGDICHLMRPQKCRPYTVNLVPAIAKICQRNNEESVQETLAIFVSKLMPVLGQFANDKEIKILLKAFLPNLVASSAIVRRAAASSLTSVCLNSRRPSSFFSWILLALFDLILPVHDDHSTYVILGVLLCLRHIVPHLSEAMMSPNSKSGSIIQNEEEMIVTKEQLLKIYELVLHFSNHPDHNVITATLETLYHLLKCAPKVLQHELTSPYGITKSLIFDVPKLNRAMSESQYSMVPSLASIDEAALEDDQDLFVAEKQIDDQLCYYDDEVRSNLDTTGDSSLSLDGDSEDAADNSNLRSRSNGVDMSYFGASSEGIISDKKNTFLKKGASDESILDTDDGFWEHNSASSSPGPLTKIEFKIGNIGTFTDHDIPLKYCTRLLCSSFLLTGTPGGFMSDRNVRISVKSLAIGCLSSVFSLFPSGFLLPLHKNISSVDDDITDEQRIWDVILYASHLDPHIRGQTCVMIGSFLGHALREAGGWWSKWVKNDINAGVPSLPTLLLKILYVIQDDSSVASKLGLLGLKQCLNVLLNSVDALESFPILETLLKVQSNSYWLTKVELTELVSSISFKVVHYLESKRISNNTLSVNTCYQDKVLKDILIPLLGDEDVRVRQASAVAFCKLVSNLFYPIDHLNKDPVIAIAKQAVDAYLDVSHKSSLHSTLPLVHALVKPFAVYDSISYNPVIDAALSKIINLLVNNLRMCTNKYLIYGCCHALSLLAEKFLVTVFPETWTAVISNFKTESVSIETVESSVSNQQDGNFISISEQNTDLVCHLISFVTSTSLCLDLVAHQHVLQLIGNLMCGIWYKYFVENHKSSNGNQQDVKPDANISFIIRKVFHHLMKVLNIFTHVLEEQYPFPASSRSALPSLPNAPSLSPIKRKNKTKDESQISGTIIKGSPTKGTEKGESEKERTNSRIGGNVGLFHNSSLYLKLFEILKGAYSSYKISMDFQSSEKFCQLLKCVLDVMCQILEISDSSEMSKNAEEMLCYMKSVMVMEASSAVRCVRQLLKCLFGTNLIVLCQEAQLVLGLNKKCSSSSRISSSVPGLYYTIVSYPYTDFTHSLAEKAMKNVSPDINDELVSFRCLNWVKPGSDKLTSLLKSGTKGEKANLASHIRLFEGVVIKALQQYTISSDINLQCQVLDLLAQLVQLRVNYCLLDADQIFITHVIKQFEFIEEGQILKADILIPRIFYFLILLSYERYHSKPIISVPKILQLCDGLIASGQSPEKYIIPALQPVIEDLFLLRSMNKMDVGKELDAQREVVISTLFKLVYYPQVLELFFLVIKHSHQEGEDKWRKTSRQVVDVILPLLSRQQIQIENQEELNILHKLLEVVASNVFRPVDILLKALFTQPKDLTIPSNINRWMCMVLTVLRVIISQANEEAVLSRLADMGISIKIYKLGLSPSLRCEKEQADSSISNYMEILPGATFARFLFQVLGVVVESLCNHAFMHTLQFCDNVFLCQQASHLLLYLTYMFQSGTFRRLTTSAMSVIKDESNEQDLQSEYPVYYTINEIENLFHKIAPFYPTLVIQWCNILTLLNYDNRKFWCKIVQPYQEPVDIEASSISMQLTEKKEIFLSCNLEMVHRGGIILLCDYVCENPTDVVQMTWLIVNHVNDIIDLSLETTVQDFISAIHRNPAASGLWVQAIINAHHNAVRKPKFWKQALNCLENLHLSQSGKLLNLLVDHFFTTHHLIVSSMCDRLACKRMEILLSEPSASQLSIHDIERFNDAFKSIGIDKRYQKFITLCEKLKLLLSEEKSPTSTHPLVQPVIQIQHIDLNKDWFVKFVRESCFSCQSPSRESAHLLSHLKYEDILSVMVSKDFQLPILEQCLFLGAKLISSSEKYLTTKSNDPFLGITESPGSALYRSAQSTLLQHLADFMTLLPRASKHQTRMHKLFSEKSFWEILFFIVPSTCCFLVTQDALPDRNIPVDSSDDIVHLSVICCEAVVWMIATTNSVSSEMLRTTLFLLDKTLKNTELSSIIGSQSHISKLCSTISSVYRLMQCLRQDNNLPCHLPLENPNFTVEQNQARRTCIQMVEMIGWLEQTTDYQSYISDHLFSLLKSVIRGLARLPLVNSFARTPPILWHLGWYPEISGSLKTSVPPPPGEYLQDRDVLKQFIYRINLLGWISRQQFEETWMALLGVLSATPVDDIDGKEEDQERIRTSCLAVKSITSLLLQTLLLPQPGNPQNSHFLIQPRDKPLAFQHTKCGKKLMCVRLPIHMALQKLLQFERFEEQILNVNTERTASVGSYSLSQVSLEYLNAAAGLIEDNEDLDGSASSNSSPLSANVGGIASFQLREQCLTACGLDIHSCLHFLLDLYTQWLSPQTCPYTPLTLLTEVTKSVVALSDIFMEKAQFEWMLDTFLEVQRIHPAEDEVIAQYLIFGICKAAAVLGIEQDILDKLKKLLELSLKSTYLPTRISTLHGLLYLLEQGGGDETFPLLPTATEYIIKHLDSSDCLKPCNDNEDHILILWALTFYIMENYQEEISEEEFSQKIYQICLNVCGNSEECVSGTVYLTVLHGLERLLVAEILTGKEANVLLKLTVERIRSGTPIFSLAALGFFLSCMYIGKSTNMWSNELVPDTSKTSEKIHTSGKQMDAEFLLVAMERVTTLFDRIKKAYPFEAEIVCEILPGFLMEFFPVQEILNKIITEFLSSQQPHPQLMAKVIFEVFQYLHKQSQEEVIHEWVLLSLSNFMQRSPLSMAIWSLTCFFVSATRNYWFQALFPHIQNRMGKMEEQDRVLFCIAGVNFRDQLHNDEQKQAYFNTIQGVALPHTPYADLLNCL</sequence>
<evidence type="ECO:0000256" key="7">
    <source>
        <dbReference type="SAM" id="MobiDB-lite"/>
    </source>
</evidence>
<feature type="region of interest" description="Disordered" evidence="7">
    <location>
        <begin position="999"/>
        <end position="1045"/>
    </location>
</feature>
<keyword evidence="6" id="KW-0539">Nucleus</keyword>
<organism evidence="8 9">
    <name type="scientific">Caerostris darwini</name>
    <dbReference type="NCBI Taxonomy" id="1538125"/>
    <lineage>
        <taxon>Eukaryota</taxon>
        <taxon>Metazoa</taxon>
        <taxon>Ecdysozoa</taxon>
        <taxon>Arthropoda</taxon>
        <taxon>Chelicerata</taxon>
        <taxon>Arachnida</taxon>
        <taxon>Araneae</taxon>
        <taxon>Araneomorphae</taxon>
        <taxon>Entelegynae</taxon>
        <taxon>Araneoidea</taxon>
        <taxon>Araneidae</taxon>
        <taxon>Caerostris</taxon>
    </lineage>
</organism>
<keyword evidence="5" id="KW-0963">Cytoplasm</keyword>
<gene>
    <name evidence="8" type="primary">HTT</name>
    <name evidence="8" type="ORF">CDAR_55911</name>
</gene>
<dbReference type="InterPro" id="IPR028426">
    <property type="entry name" value="Huntingtin_fam"/>
</dbReference>
<dbReference type="PRINTS" id="PR00375">
    <property type="entry name" value="HUNTINGTIN"/>
</dbReference>